<evidence type="ECO:0000313" key="2">
    <source>
        <dbReference type="Proteomes" id="UP000331127"/>
    </source>
</evidence>
<proteinExistence type="predicted"/>
<gene>
    <name evidence="1" type="ORF">Amac_007010</name>
</gene>
<dbReference type="Proteomes" id="UP000331127">
    <property type="component" value="Unassembled WGS sequence"/>
</dbReference>
<organism evidence="1 2">
    <name type="scientific">Acrocarpospora macrocephala</name>
    <dbReference type="NCBI Taxonomy" id="150177"/>
    <lineage>
        <taxon>Bacteria</taxon>
        <taxon>Bacillati</taxon>
        <taxon>Actinomycetota</taxon>
        <taxon>Actinomycetes</taxon>
        <taxon>Streptosporangiales</taxon>
        <taxon>Streptosporangiaceae</taxon>
        <taxon>Acrocarpospora</taxon>
    </lineage>
</organism>
<name>A0A5M3WE44_9ACTN</name>
<dbReference type="EMBL" id="BLAE01000005">
    <property type="protein sequence ID" value="GES07106.1"/>
    <property type="molecule type" value="Genomic_DNA"/>
</dbReference>
<evidence type="ECO:0000313" key="1">
    <source>
        <dbReference type="EMBL" id="GES07106.1"/>
    </source>
</evidence>
<reference evidence="1 2" key="1">
    <citation type="submission" date="2019-10" db="EMBL/GenBank/DDBJ databases">
        <title>Whole genome shotgun sequence of Acrocarpospora macrocephala NBRC 16266.</title>
        <authorList>
            <person name="Ichikawa N."/>
            <person name="Kimura A."/>
            <person name="Kitahashi Y."/>
            <person name="Komaki H."/>
            <person name="Oguchi A."/>
        </authorList>
    </citation>
    <scope>NUCLEOTIDE SEQUENCE [LARGE SCALE GENOMIC DNA]</scope>
    <source>
        <strain evidence="1 2">NBRC 16266</strain>
    </source>
</reference>
<keyword evidence="2" id="KW-1185">Reference proteome</keyword>
<sequence length="102" mass="11436">MWPLRATRFSVCQRTARARARHSPRPTPHPWLTYTEPLRLTGKGDQVLGAFIECTDWMRVFTPHAERAAARGWPVYELATGHEAMVTAPAELAELLLRAAAA</sequence>
<dbReference type="RefSeq" id="WP_218040861.1">
    <property type="nucleotide sequence ID" value="NZ_BAAAHL010000077.1"/>
</dbReference>
<evidence type="ECO:0008006" key="3">
    <source>
        <dbReference type="Google" id="ProtNLM"/>
    </source>
</evidence>
<accession>A0A5M3WE44</accession>
<protein>
    <recommendedName>
        <fullName evidence="3">AB hydrolase-1 domain-containing protein</fullName>
    </recommendedName>
</protein>
<dbReference type="AlphaFoldDB" id="A0A5M3WE44"/>
<comment type="caution">
    <text evidence="1">The sequence shown here is derived from an EMBL/GenBank/DDBJ whole genome shotgun (WGS) entry which is preliminary data.</text>
</comment>